<keyword evidence="2 7" id="KW-0812">Transmembrane</keyword>
<evidence type="ECO:0000256" key="1">
    <source>
        <dbReference type="ARBA" id="ARBA00004167"/>
    </source>
</evidence>
<accession>A0A1W1DEH3</accession>
<organism evidence="9">
    <name type="scientific">hydrothermal vent metagenome</name>
    <dbReference type="NCBI Taxonomy" id="652676"/>
    <lineage>
        <taxon>unclassified sequences</taxon>
        <taxon>metagenomes</taxon>
        <taxon>ecological metagenomes</taxon>
    </lineage>
</organism>
<dbReference type="EMBL" id="FPHS01000268">
    <property type="protein sequence ID" value="SFV79647.1"/>
    <property type="molecule type" value="Genomic_DNA"/>
</dbReference>
<feature type="domain" description="SH3b" evidence="8">
    <location>
        <begin position="21"/>
        <end position="87"/>
    </location>
</feature>
<evidence type="ECO:0000313" key="9">
    <source>
        <dbReference type="EMBL" id="SFV79647.1"/>
    </source>
</evidence>
<dbReference type="NCBIfam" id="TIGR04211">
    <property type="entry name" value="SH3_and_anchor"/>
    <property type="match status" value="1"/>
</dbReference>
<proteinExistence type="predicted"/>
<reference evidence="9" key="1">
    <citation type="submission" date="2016-10" db="EMBL/GenBank/DDBJ databases">
        <authorList>
            <person name="de Groot N.N."/>
        </authorList>
    </citation>
    <scope>NUCLEOTIDE SEQUENCE</scope>
</reference>
<feature type="transmembrane region" description="Helical" evidence="7">
    <location>
        <begin position="191"/>
        <end position="209"/>
    </location>
</feature>
<dbReference type="GO" id="GO:0016020">
    <property type="term" value="C:membrane"/>
    <property type="evidence" value="ECO:0007669"/>
    <property type="project" value="UniProtKB-SubCell"/>
</dbReference>
<evidence type="ECO:0000256" key="5">
    <source>
        <dbReference type="ARBA" id="ARBA00023136"/>
    </source>
</evidence>
<evidence type="ECO:0000256" key="3">
    <source>
        <dbReference type="ARBA" id="ARBA00022729"/>
    </source>
</evidence>
<keyword evidence="4 7" id="KW-1133">Transmembrane helix</keyword>
<protein>
    <recommendedName>
        <fullName evidence="8">SH3b domain-containing protein</fullName>
    </recommendedName>
</protein>
<evidence type="ECO:0000256" key="6">
    <source>
        <dbReference type="SAM" id="Coils"/>
    </source>
</evidence>
<gene>
    <name evidence="9" type="ORF">MNB_SUP05-11-230</name>
</gene>
<sequence>MKLSHYLFISLLLTHSLANAQSYVYVTDMVDIPMRSSNKVERDPSNLLKMLPSGTKLEILSTESGWTKVKYEKTIGWMISRYLTSKAPAQAQLEKLRQTYNANKLLIAKQSKRNTELETQVQALKNKNTLLSVQTSKSQAEKEHIEQVYKDALKLEYNNEKLKAEALQLKTEVQLLQNNNAAGQESSSRNWFIVGALVLFFGFIMGFVFPRRSNQRRF</sequence>
<dbReference type="InterPro" id="IPR003646">
    <property type="entry name" value="SH3-like_bac-type"/>
</dbReference>
<dbReference type="AlphaFoldDB" id="A0A1W1DEH3"/>
<keyword evidence="6" id="KW-0175">Coiled coil</keyword>
<name>A0A1W1DEH3_9ZZZZ</name>
<feature type="coiled-coil region" evidence="6">
    <location>
        <begin position="107"/>
        <end position="179"/>
    </location>
</feature>
<evidence type="ECO:0000256" key="4">
    <source>
        <dbReference type="ARBA" id="ARBA00022989"/>
    </source>
</evidence>
<keyword evidence="3" id="KW-0732">Signal</keyword>
<evidence type="ECO:0000256" key="2">
    <source>
        <dbReference type="ARBA" id="ARBA00022692"/>
    </source>
</evidence>
<dbReference type="InterPro" id="IPR016476">
    <property type="entry name" value="SH3_dom_pro"/>
</dbReference>
<dbReference type="PROSITE" id="PS51781">
    <property type="entry name" value="SH3B"/>
    <property type="match status" value="1"/>
</dbReference>
<evidence type="ECO:0000259" key="8">
    <source>
        <dbReference type="PROSITE" id="PS51781"/>
    </source>
</evidence>
<keyword evidence="5 7" id="KW-0472">Membrane</keyword>
<evidence type="ECO:0000256" key="7">
    <source>
        <dbReference type="SAM" id="Phobius"/>
    </source>
</evidence>
<dbReference type="Pfam" id="PF08239">
    <property type="entry name" value="SH3_3"/>
    <property type="match status" value="1"/>
</dbReference>
<comment type="subcellular location">
    <subcellularLocation>
        <location evidence="1">Membrane</location>
        <topology evidence="1">Single-pass membrane protein</topology>
    </subcellularLocation>
</comment>
<dbReference type="Gene3D" id="2.30.30.40">
    <property type="entry name" value="SH3 Domains"/>
    <property type="match status" value="1"/>
</dbReference>